<protein>
    <recommendedName>
        <fullName evidence="5">Secreted protein</fullName>
    </recommendedName>
</protein>
<evidence type="ECO:0000256" key="1">
    <source>
        <dbReference type="SAM" id="MobiDB-lite"/>
    </source>
</evidence>
<feature type="region of interest" description="Disordered" evidence="1">
    <location>
        <begin position="116"/>
        <end position="142"/>
    </location>
</feature>
<dbReference type="PROSITE" id="PS51257">
    <property type="entry name" value="PROKAR_LIPOPROTEIN"/>
    <property type="match status" value="1"/>
</dbReference>
<sequence length="142" mass="14704">MSHARPLARPAGLVLALVTAGCAVLAETSGAGAALAPAPSPRPGETVVAIEGDAANGFSIHRLDGTSDHPPTASETTAECEEYDTEVAVAVCLAETRARFDALAEHQLSLSWALSERDGRQDRRTHRGRSAPSKASAVAVNH</sequence>
<feature type="chain" id="PRO_5045115225" description="Secreted protein" evidence="2">
    <location>
        <begin position="27"/>
        <end position="142"/>
    </location>
</feature>
<feature type="signal peptide" evidence="2">
    <location>
        <begin position="1"/>
        <end position="26"/>
    </location>
</feature>
<reference evidence="3 4" key="1">
    <citation type="journal article" date="2019" name="Int. J. Syst. Evol. Microbiol.">
        <title>The Global Catalogue of Microorganisms (GCM) 10K type strain sequencing project: providing services to taxonomists for standard genome sequencing and annotation.</title>
        <authorList>
            <consortium name="The Broad Institute Genomics Platform"/>
            <consortium name="The Broad Institute Genome Sequencing Center for Infectious Disease"/>
            <person name="Wu L."/>
            <person name="Ma J."/>
        </authorList>
    </citation>
    <scope>NUCLEOTIDE SEQUENCE [LARGE SCALE GENOMIC DNA]</scope>
    <source>
        <strain evidence="3 4">JCM 15749</strain>
    </source>
</reference>
<proteinExistence type="predicted"/>
<evidence type="ECO:0000313" key="4">
    <source>
        <dbReference type="Proteomes" id="UP001501480"/>
    </source>
</evidence>
<gene>
    <name evidence="3" type="ORF">GCM10009821_17940</name>
</gene>
<organism evidence="3 4">
    <name type="scientific">Aeromicrobium halocynthiae</name>
    <dbReference type="NCBI Taxonomy" id="560557"/>
    <lineage>
        <taxon>Bacteria</taxon>
        <taxon>Bacillati</taxon>
        <taxon>Actinomycetota</taxon>
        <taxon>Actinomycetes</taxon>
        <taxon>Propionibacteriales</taxon>
        <taxon>Nocardioidaceae</taxon>
        <taxon>Aeromicrobium</taxon>
    </lineage>
</organism>
<dbReference type="RefSeq" id="WP_344327164.1">
    <property type="nucleotide sequence ID" value="NZ_BAAAPY010000005.1"/>
</dbReference>
<keyword evidence="2" id="KW-0732">Signal</keyword>
<dbReference type="Proteomes" id="UP001501480">
    <property type="component" value="Unassembled WGS sequence"/>
</dbReference>
<feature type="region of interest" description="Disordered" evidence="1">
    <location>
        <begin position="59"/>
        <end position="80"/>
    </location>
</feature>
<evidence type="ECO:0000256" key="2">
    <source>
        <dbReference type="SAM" id="SignalP"/>
    </source>
</evidence>
<keyword evidence="4" id="KW-1185">Reference proteome</keyword>
<dbReference type="EMBL" id="BAAAPY010000005">
    <property type="protein sequence ID" value="GAA2078498.1"/>
    <property type="molecule type" value="Genomic_DNA"/>
</dbReference>
<accession>A0ABN2VZP5</accession>
<name>A0ABN2VZP5_9ACTN</name>
<evidence type="ECO:0000313" key="3">
    <source>
        <dbReference type="EMBL" id="GAA2078498.1"/>
    </source>
</evidence>
<evidence type="ECO:0008006" key="5">
    <source>
        <dbReference type="Google" id="ProtNLM"/>
    </source>
</evidence>
<comment type="caution">
    <text evidence="3">The sequence shown here is derived from an EMBL/GenBank/DDBJ whole genome shotgun (WGS) entry which is preliminary data.</text>
</comment>